<evidence type="ECO:0000313" key="3">
    <source>
        <dbReference type="Proteomes" id="UP000031036"/>
    </source>
</evidence>
<proteinExistence type="predicted"/>
<keyword evidence="3" id="KW-1185">Reference proteome</keyword>
<feature type="chain" id="PRO_5002076649" description="Protein quiver" evidence="1">
    <location>
        <begin position="20"/>
        <end position="168"/>
    </location>
</feature>
<evidence type="ECO:0000256" key="1">
    <source>
        <dbReference type="SAM" id="SignalP"/>
    </source>
</evidence>
<comment type="caution">
    <text evidence="2">The sequence shown here is derived from an EMBL/GenBank/DDBJ whole genome shotgun (WGS) entry which is preliminary data.</text>
</comment>
<dbReference type="EMBL" id="JPKZ01003059">
    <property type="protein sequence ID" value="KHN73783.1"/>
    <property type="molecule type" value="Genomic_DNA"/>
</dbReference>
<reference evidence="2 3" key="1">
    <citation type="submission" date="2014-11" db="EMBL/GenBank/DDBJ databases">
        <title>Genetic blueprint of the zoonotic pathogen Toxocara canis.</title>
        <authorList>
            <person name="Zhu X.-Q."/>
            <person name="Korhonen P.K."/>
            <person name="Cai H."/>
            <person name="Young N.D."/>
            <person name="Nejsum P."/>
            <person name="von Samson-Himmelstjerna G."/>
            <person name="Boag P.R."/>
            <person name="Tan P."/>
            <person name="Li Q."/>
            <person name="Min J."/>
            <person name="Yang Y."/>
            <person name="Wang X."/>
            <person name="Fang X."/>
            <person name="Hall R.S."/>
            <person name="Hofmann A."/>
            <person name="Sternberg P.W."/>
            <person name="Jex A.R."/>
            <person name="Gasser R.B."/>
        </authorList>
    </citation>
    <scope>NUCLEOTIDE SEQUENCE [LARGE SCALE GENOMIC DNA]</scope>
    <source>
        <strain evidence="2">PN_DK_2014</strain>
    </source>
</reference>
<evidence type="ECO:0000313" key="2">
    <source>
        <dbReference type="EMBL" id="KHN73783.1"/>
    </source>
</evidence>
<evidence type="ECO:0008006" key="4">
    <source>
        <dbReference type="Google" id="ProtNLM"/>
    </source>
</evidence>
<name>A0A0B2UWN4_TOXCA</name>
<protein>
    <recommendedName>
        <fullName evidence="4">Protein quiver</fullName>
    </recommendedName>
</protein>
<dbReference type="OrthoDB" id="6278121at2759"/>
<organism evidence="2 3">
    <name type="scientific">Toxocara canis</name>
    <name type="common">Canine roundworm</name>
    <dbReference type="NCBI Taxonomy" id="6265"/>
    <lineage>
        <taxon>Eukaryota</taxon>
        <taxon>Metazoa</taxon>
        <taxon>Ecdysozoa</taxon>
        <taxon>Nematoda</taxon>
        <taxon>Chromadorea</taxon>
        <taxon>Rhabditida</taxon>
        <taxon>Spirurina</taxon>
        <taxon>Ascaridomorpha</taxon>
        <taxon>Ascaridoidea</taxon>
        <taxon>Toxocaridae</taxon>
        <taxon>Toxocara</taxon>
    </lineage>
</organism>
<dbReference type="OMA" id="FECYTCN"/>
<dbReference type="Proteomes" id="UP000031036">
    <property type="component" value="Unassembled WGS sequence"/>
</dbReference>
<feature type="signal peptide" evidence="1">
    <location>
        <begin position="1"/>
        <end position="19"/>
    </location>
</feature>
<dbReference type="AlphaFoldDB" id="A0A0B2UWN4"/>
<accession>A0A0B2UWN4</accession>
<keyword evidence="1" id="KW-0732">Signal</keyword>
<sequence length="168" mass="18661">MVTWMRSVILLALLVPSSAFKCFTCNSESGDDDSQPCIDQEIDCPDDVGSCSMVMYLSASDDSVHMRKFCTSPGTPVYQYLTFFPDSAMCQTIDATKNHVRFNAAIRRQRRDAMPPAPPRSYKNNLLCVCSTPLCNGGTYKQIIERTMLTPILISDSIAPLSLQDLDD</sequence>
<gene>
    <name evidence="2" type="ORF">Tcan_18456</name>
</gene>